<dbReference type="PANTHER" id="PTHR23080">
    <property type="entry name" value="THAP DOMAIN PROTEIN"/>
    <property type="match status" value="1"/>
</dbReference>
<dbReference type="InterPro" id="IPR027805">
    <property type="entry name" value="Transposase_HTH_dom"/>
</dbReference>
<gene>
    <name evidence="2" type="ORF">HPB48_021869</name>
</gene>
<dbReference type="VEuPathDB" id="VectorBase:HLOH_057568"/>
<sequence>MSSLLHSSACRRSRTSLSALKNSNIAMRMCNFIQDCPTTSFLDLLEFVDPGENGENIIRHHNSGSQQHEGYKGRPQKVSIPNQFFMVLIKLRHGVFHQHLGHLFSVSMSTVSRIFSVWVDFIYLQPPELTSWLSRRAIDEAMPLAFVKDPSTHVLLDATEIL</sequence>
<keyword evidence="3" id="KW-1185">Reference proteome</keyword>
<protein>
    <recommendedName>
        <fullName evidence="1">Transposase Helix-turn-helix domain-containing protein</fullName>
    </recommendedName>
</protein>
<evidence type="ECO:0000313" key="3">
    <source>
        <dbReference type="Proteomes" id="UP000821853"/>
    </source>
</evidence>
<dbReference type="OrthoDB" id="7331812at2759"/>
<dbReference type="AlphaFoldDB" id="A0A9J6FN54"/>
<feature type="domain" description="Transposase Helix-turn-helix" evidence="1">
    <location>
        <begin position="76"/>
        <end position="127"/>
    </location>
</feature>
<dbReference type="Proteomes" id="UP000821853">
    <property type="component" value="Chromosome 10"/>
</dbReference>
<evidence type="ECO:0000259" key="1">
    <source>
        <dbReference type="Pfam" id="PF13613"/>
    </source>
</evidence>
<organism evidence="2 3">
    <name type="scientific">Haemaphysalis longicornis</name>
    <name type="common">Bush tick</name>
    <dbReference type="NCBI Taxonomy" id="44386"/>
    <lineage>
        <taxon>Eukaryota</taxon>
        <taxon>Metazoa</taxon>
        <taxon>Ecdysozoa</taxon>
        <taxon>Arthropoda</taxon>
        <taxon>Chelicerata</taxon>
        <taxon>Arachnida</taxon>
        <taxon>Acari</taxon>
        <taxon>Parasitiformes</taxon>
        <taxon>Ixodida</taxon>
        <taxon>Ixodoidea</taxon>
        <taxon>Ixodidae</taxon>
        <taxon>Haemaphysalinae</taxon>
        <taxon>Haemaphysalis</taxon>
    </lineage>
</organism>
<dbReference type="Pfam" id="PF13613">
    <property type="entry name" value="HTH_Tnp_4"/>
    <property type="match status" value="1"/>
</dbReference>
<comment type="caution">
    <text evidence="2">The sequence shown here is derived from an EMBL/GenBank/DDBJ whole genome shotgun (WGS) entry which is preliminary data.</text>
</comment>
<reference evidence="2 3" key="1">
    <citation type="journal article" date="2020" name="Cell">
        <title>Large-Scale Comparative Analyses of Tick Genomes Elucidate Their Genetic Diversity and Vector Capacities.</title>
        <authorList>
            <consortium name="Tick Genome and Microbiome Consortium (TIGMIC)"/>
            <person name="Jia N."/>
            <person name="Wang J."/>
            <person name="Shi W."/>
            <person name="Du L."/>
            <person name="Sun Y."/>
            <person name="Zhan W."/>
            <person name="Jiang J.F."/>
            <person name="Wang Q."/>
            <person name="Zhang B."/>
            <person name="Ji P."/>
            <person name="Bell-Sakyi L."/>
            <person name="Cui X.M."/>
            <person name="Yuan T.T."/>
            <person name="Jiang B.G."/>
            <person name="Yang W.F."/>
            <person name="Lam T.T."/>
            <person name="Chang Q.C."/>
            <person name="Ding S.J."/>
            <person name="Wang X.J."/>
            <person name="Zhu J.G."/>
            <person name="Ruan X.D."/>
            <person name="Zhao L."/>
            <person name="Wei J.T."/>
            <person name="Ye R.Z."/>
            <person name="Que T.C."/>
            <person name="Du C.H."/>
            <person name="Zhou Y.H."/>
            <person name="Cheng J.X."/>
            <person name="Dai P.F."/>
            <person name="Guo W.B."/>
            <person name="Han X.H."/>
            <person name="Huang E.J."/>
            <person name="Li L.F."/>
            <person name="Wei W."/>
            <person name="Gao Y.C."/>
            <person name="Liu J.Z."/>
            <person name="Shao H.Z."/>
            <person name="Wang X."/>
            <person name="Wang C.C."/>
            <person name="Yang T.C."/>
            <person name="Huo Q.B."/>
            <person name="Li W."/>
            <person name="Chen H.Y."/>
            <person name="Chen S.E."/>
            <person name="Zhou L.G."/>
            <person name="Ni X.B."/>
            <person name="Tian J.H."/>
            <person name="Sheng Y."/>
            <person name="Liu T."/>
            <person name="Pan Y.S."/>
            <person name="Xia L.Y."/>
            <person name="Li J."/>
            <person name="Zhao F."/>
            <person name="Cao W.C."/>
        </authorList>
    </citation>
    <scope>NUCLEOTIDE SEQUENCE [LARGE SCALE GENOMIC DNA]</scope>
    <source>
        <tissue evidence="2">Larvae</tissue>
    </source>
</reference>
<proteinExistence type="predicted"/>
<dbReference type="EMBL" id="JABSTR010000002">
    <property type="protein sequence ID" value="KAH9364469.1"/>
    <property type="molecule type" value="Genomic_DNA"/>
</dbReference>
<name>A0A9J6FN54_HAELO</name>
<evidence type="ECO:0000313" key="2">
    <source>
        <dbReference type="EMBL" id="KAH9364469.1"/>
    </source>
</evidence>
<accession>A0A9J6FN54</accession>
<dbReference type="PANTHER" id="PTHR23080:SF143">
    <property type="entry name" value="SI:DKEY-56D12.4"/>
    <property type="match status" value="1"/>
</dbReference>